<sequence>MHSWKKKLVVSQLALACTMAIAGQANAAAYNTFAYHDDATTAFSWNDWGNADSLNYTTYSGYIYNNAANGVNDQNFNNDVVNGVISTYYLNNDGVNDGVDNTLNISNSSIHGMITSNPVSGILDHVNTTTPWLNGTVVDNNWYDGDVFTLNIANSTIDDDYEYFYFTDSYLNADSKAATADHEVEFASLGTAVTLDVESNINISGNSHVAGISLSQGNTANTGYTTESHTWDNNISVVNSTVTSGSYEPLEGDGFYGHSQEPSDYNGDGSQNDVALSFADSSASDYAMKNNVNFDHSTLMGDVKFASNWNANFDPLGHSSIDNGVIDTNGGWADDSLNVDELNITLDNGSKWVGAAEFTHDYIDPKTMYDVAVNSLEPNSTYDHWGNVVDDQTFQSGVFNVALNNGSEWDTVNDSNIDSLTVNNGSQVNVANGSTLLADSVTLTNASTMNVSTGGGVATDHLTVDSYSKVDLNDEVSSGYADYSIPGYANSIYANTITVSNGGEFSIHAGDMDAGLFSTNTMELTNGGVFNINSSDYVLDADLVNGHTNTSNSNDPTYGYGVIAMNSDGHLTVNGNGSINSGDLEYGVDDVTDNVVAAAGNYKVRINNSTGKGSVDSYKDKEIIYVNDQNSTATFSAANKADLGAYTYHAEQEGNSVVLKQDRLTDYANMALSIPSANTNIWNLEQDALATRLANGRHTSGDMGGAWVTYTGGGFSGDNGVLNYDQDVNGIMVGLDKQIDGNNAKWTVGAAAGFAKGSISDNSGNVDQDSQSARIYSSARFQNNIFLDSNLSYSHYSNDLTATMSNGDAVDGDVSSDAWGFGMKLGYDIQLSQQGYVTPYASISGLFQDGDNYQLSNDMKVGSQSYDSMRYELGMDTGYTFNYGDQAVTPYFKLAYVYDDSNGNSADVNGDSIDNGVEGSAVRVGLGTQVSFTKNFGAYVDTNYLGGGDVDQDWSANLGVKYTW</sequence>
<evidence type="ECO:0000313" key="3">
    <source>
        <dbReference type="EMBL" id="WMY73578.1"/>
    </source>
</evidence>
<reference evidence="3 4" key="1">
    <citation type="submission" date="2023-09" db="EMBL/GenBank/DDBJ databases">
        <title>Buttiauxella selenatireducens sp. nov., isolated from the rhizosphere of Cardamine hupingshanesis.</title>
        <authorList>
            <person name="Zhang S."/>
            <person name="Xu Z."/>
            <person name="Wang H."/>
            <person name="Guo Y."/>
        </authorList>
    </citation>
    <scope>NUCLEOTIDE SEQUENCE [LARGE SCALE GENOMIC DNA]</scope>
    <source>
        <strain evidence="3 4">R73</strain>
    </source>
</reference>
<feature type="signal peptide" evidence="1">
    <location>
        <begin position="1"/>
        <end position="27"/>
    </location>
</feature>
<accession>A0ABY9S7T8</accession>
<dbReference type="InterPro" id="IPR005546">
    <property type="entry name" value="Autotransporte_beta"/>
</dbReference>
<keyword evidence="4" id="KW-1185">Reference proteome</keyword>
<dbReference type="SUPFAM" id="SSF51126">
    <property type="entry name" value="Pectin lyase-like"/>
    <property type="match status" value="1"/>
</dbReference>
<dbReference type="PRINTS" id="PR01484">
    <property type="entry name" value="PRTACTNFAMLY"/>
</dbReference>
<dbReference type="SUPFAM" id="SSF103515">
    <property type="entry name" value="Autotransporter"/>
    <property type="match status" value="1"/>
</dbReference>
<protein>
    <submittedName>
        <fullName evidence="3">Autotransporter outer membrane beta-barrel domain-containing protein</fullName>
    </submittedName>
</protein>
<dbReference type="PROSITE" id="PS51208">
    <property type="entry name" value="AUTOTRANSPORTER"/>
    <property type="match status" value="1"/>
</dbReference>
<gene>
    <name evidence="3" type="ORF">RHD99_19325</name>
</gene>
<dbReference type="InterPro" id="IPR003991">
    <property type="entry name" value="Pertactin_virulence_factor"/>
</dbReference>
<dbReference type="SMART" id="SM00869">
    <property type="entry name" value="Autotransporter"/>
    <property type="match status" value="1"/>
</dbReference>
<dbReference type="Gene3D" id="2.40.128.130">
    <property type="entry name" value="Autotransporter beta-domain"/>
    <property type="match status" value="1"/>
</dbReference>
<dbReference type="InterPro" id="IPR006315">
    <property type="entry name" value="OM_autotransptr_brl_dom"/>
</dbReference>
<dbReference type="Pfam" id="PF03797">
    <property type="entry name" value="Autotransporter"/>
    <property type="match status" value="1"/>
</dbReference>
<dbReference type="InterPro" id="IPR036709">
    <property type="entry name" value="Autotransporte_beta_dom_sf"/>
</dbReference>
<feature type="chain" id="PRO_5047352589" evidence="1">
    <location>
        <begin position="28"/>
        <end position="964"/>
    </location>
</feature>
<dbReference type="PANTHER" id="PTHR35037">
    <property type="entry name" value="C-TERMINAL REGION OF AIDA-LIKE PROTEIN"/>
    <property type="match status" value="1"/>
</dbReference>
<evidence type="ECO:0000256" key="1">
    <source>
        <dbReference type="SAM" id="SignalP"/>
    </source>
</evidence>
<dbReference type="EMBL" id="CP133838">
    <property type="protein sequence ID" value="WMY73578.1"/>
    <property type="molecule type" value="Genomic_DNA"/>
</dbReference>
<dbReference type="PANTHER" id="PTHR35037:SF2">
    <property type="match status" value="1"/>
</dbReference>
<evidence type="ECO:0000259" key="2">
    <source>
        <dbReference type="PROSITE" id="PS51208"/>
    </source>
</evidence>
<dbReference type="NCBIfam" id="TIGR01414">
    <property type="entry name" value="autotrans_barl"/>
    <property type="match status" value="1"/>
</dbReference>
<proteinExistence type="predicted"/>
<evidence type="ECO:0000313" key="4">
    <source>
        <dbReference type="Proteomes" id="UP001246690"/>
    </source>
</evidence>
<feature type="domain" description="Autotransporter" evidence="2">
    <location>
        <begin position="699"/>
        <end position="964"/>
    </location>
</feature>
<dbReference type="InterPro" id="IPR051551">
    <property type="entry name" value="Autotransporter_adhesion"/>
</dbReference>
<dbReference type="InterPro" id="IPR011050">
    <property type="entry name" value="Pectin_lyase_fold/virulence"/>
</dbReference>
<dbReference type="RefSeq" id="WP_309875993.1">
    <property type="nucleotide sequence ID" value="NZ_CP133838.1"/>
</dbReference>
<keyword evidence="1" id="KW-0732">Signal</keyword>
<dbReference type="Proteomes" id="UP001246690">
    <property type="component" value="Chromosome"/>
</dbReference>
<organism evidence="3 4">
    <name type="scientific">Buttiauxella selenatireducens</name>
    <dbReference type="NCBI Taxonomy" id="3073902"/>
    <lineage>
        <taxon>Bacteria</taxon>
        <taxon>Pseudomonadati</taxon>
        <taxon>Pseudomonadota</taxon>
        <taxon>Gammaproteobacteria</taxon>
        <taxon>Enterobacterales</taxon>
        <taxon>Enterobacteriaceae</taxon>
        <taxon>Buttiauxella</taxon>
    </lineage>
</organism>
<name>A0ABY9S7T8_9ENTR</name>